<dbReference type="Gene3D" id="3.40.50.10810">
    <property type="entry name" value="Tandem AAA-ATPase domain"/>
    <property type="match status" value="1"/>
</dbReference>
<evidence type="ECO:0000313" key="14">
    <source>
        <dbReference type="Proteomes" id="UP001140510"/>
    </source>
</evidence>
<dbReference type="OrthoDB" id="448448at2759"/>
<dbReference type="GO" id="GO:0008094">
    <property type="term" value="F:ATP-dependent activity, acting on DNA"/>
    <property type="evidence" value="ECO:0007669"/>
    <property type="project" value="TreeGrafter"/>
</dbReference>
<evidence type="ECO:0000256" key="7">
    <source>
        <dbReference type="ARBA" id="ARBA00022833"/>
    </source>
</evidence>
<dbReference type="CDD" id="cd18793">
    <property type="entry name" value="SF2_C_SNF"/>
    <property type="match status" value="1"/>
</dbReference>
<dbReference type="GO" id="GO:0016787">
    <property type="term" value="F:hydrolase activity"/>
    <property type="evidence" value="ECO:0007669"/>
    <property type="project" value="UniProtKB-KW"/>
</dbReference>
<feature type="domain" description="RING-type" evidence="10">
    <location>
        <begin position="585"/>
        <end position="636"/>
    </location>
</feature>
<dbReference type="AlphaFoldDB" id="A0A9W8ZHC1"/>
<evidence type="ECO:0000259" key="12">
    <source>
        <dbReference type="PROSITE" id="PS51194"/>
    </source>
</evidence>
<dbReference type="GO" id="GO:0005634">
    <property type="term" value="C:nucleus"/>
    <property type="evidence" value="ECO:0007669"/>
    <property type="project" value="TreeGrafter"/>
</dbReference>
<dbReference type="Pfam" id="PF00271">
    <property type="entry name" value="Helicase_C"/>
    <property type="match status" value="1"/>
</dbReference>
<dbReference type="InterPro" id="IPR001650">
    <property type="entry name" value="Helicase_C-like"/>
</dbReference>
<dbReference type="PROSITE" id="PS51194">
    <property type="entry name" value="HELICASE_CTER"/>
    <property type="match status" value="1"/>
</dbReference>
<dbReference type="Pfam" id="PF00176">
    <property type="entry name" value="SNF2-rel_dom"/>
    <property type="match status" value="1"/>
</dbReference>
<dbReference type="InterPro" id="IPR050628">
    <property type="entry name" value="SNF2_RAD54_helicase_TF"/>
</dbReference>
<dbReference type="InterPro" id="IPR000330">
    <property type="entry name" value="SNF2_N"/>
</dbReference>
<comment type="similarity">
    <text evidence="1">Belongs to the SNF2/RAD54 helicase family.</text>
</comment>
<dbReference type="PANTHER" id="PTHR45626:SF52">
    <property type="entry name" value="SINGLE-STRANDED DNA-DEPENDENT ATPASE (EUROFUNG)"/>
    <property type="match status" value="1"/>
</dbReference>
<keyword evidence="14" id="KW-1185">Reference proteome</keyword>
<feature type="domain" description="Helicase C-terminal" evidence="12">
    <location>
        <begin position="670"/>
        <end position="835"/>
    </location>
</feature>
<dbReference type="InterPro" id="IPR049730">
    <property type="entry name" value="SNF2/RAD54-like_C"/>
</dbReference>
<feature type="domain" description="Helicase ATP-binding" evidence="11">
    <location>
        <begin position="363"/>
        <end position="521"/>
    </location>
</feature>
<dbReference type="InterPro" id="IPR013083">
    <property type="entry name" value="Znf_RING/FYVE/PHD"/>
</dbReference>
<dbReference type="PROSITE" id="PS50089">
    <property type="entry name" value="ZF_RING_2"/>
    <property type="match status" value="1"/>
</dbReference>
<dbReference type="PANTHER" id="PTHR45626">
    <property type="entry name" value="TRANSCRIPTION TERMINATION FACTOR 2-RELATED"/>
    <property type="match status" value="1"/>
</dbReference>
<dbReference type="GO" id="GO:0004386">
    <property type="term" value="F:helicase activity"/>
    <property type="evidence" value="ECO:0007669"/>
    <property type="project" value="UniProtKB-KW"/>
</dbReference>
<evidence type="ECO:0000256" key="2">
    <source>
        <dbReference type="ARBA" id="ARBA00022723"/>
    </source>
</evidence>
<organism evidence="13 14">
    <name type="scientific">Didymella pomorum</name>
    <dbReference type="NCBI Taxonomy" id="749634"/>
    <lineage>
        <taxon>Eukaryota</taxon>
        <taxon>Fungi</taxon>
        <taxon>Dikarya</taxon>
        <taxon>Ascomycota</taxon>
        <taxon>Pezizomycotina</taxon>
        <taxon>Dothideomycetes</taxon>
        <taxon>Pleosporomycetidae</taxon>
        <taxon>Pleosporales</taxon>
        <taxon>Pleosporineae</taxon>
        <taxon>Didymellaceae</taxon>
        <taxon>Didymella</taxon>
    </lineage>
</organism>
<dbReference type="GO" id="GO:0005524">
    <property type="term" value="F:ATP binding"/>
    <property type="evidence" value="ECO:0007669"/>
    <property type="project" value="UniProtKB-KW"/>
</dbReference>
<evidence type="ECO:0000256" key="5">
    <source>
        <dbReference type="ARBA" id="ARBA00022801"/>
    </source>
</evidence>
<dbReference type="InterPro" id="IPR017907">
    <property type="entry name" value="Znf_RING_CS"/>
</dbReference>
<evidence type="ECO:0000256" key="6">
    <source>
        <dbReference type="ARBA" id="ARBA00022806"/>
    </source>
</evidence>
<dbReference type="PROSITE" id="PS51192">
    <property type="entry name" value="HELICASE_ATP_BIND_1"/>
    <property type="match status" value="1"/>
</dbReference>
<gene>
    <name evidence="13" type="ORF">N0V91_003933</name>
</gene>
<dbReference type="InterPro" id="IPR027417">
    <property type="entry name" value="P-loop_NTPase"/>
</dbReference>
<dbReference type="Gene3D" id="3.30.40.10">
    <property type="entry name" value="Zinc/RING finger domain, C3HC4 (zinc finger)"/>
    <property type="match status" value="1"/>
</dbReference>
<dbReference type="PROSITE" id="PS00518">
    <property type="entry name" value="ZF_RING_1"/>
    <property type="match status" value="1"/>
</dbReference>
<evidence type="ECO:0000259" key="11">
    <source>
        <dbReference type="PROSITE" id="PS51192"/>
    </source>
</evidence>
<evidence type="ECO:0000256" key="1">
    <source>
        <dbReference type="ARBA" id="ARBA00007025"/>
    </source>
</evidence>
<evidence type="ECO:0000256" key="8">
    <source>
        <dbReference type="ARBA" id="ARBA00022840"/>
    </source>
</evidence>
<dbReference type="SUPFAM" id="SSF52540">
    <property type="entry name" value="P-loop containing nucleoside triphosphate hydrolases"/>
    <property type="match status" value="2"/>
</dbReference>
<keyword evidence="2" id="KW-0479">Metal-binding</keyword>
<dbReference type="Proteomes" id="UP001140510">
    <property type="component" value="Unassembled WGS sequence"/>
</dbReference>
<name>A0A9W8ZHC1_9PLEO</name>
<evidence type="ECO:0000313" key="13">
    <source>
        <dbReference type="EMBL" id="KAJ4407349.1"/>
    </source>
</evidence>
<dbReference type="GO" id="GO:0006281">
    <property type="term" value="P:DNA repair"/>
    <property type="evidence" value="ECO:0007669"/>
    <property type="project" value="TreeGrafter"/>
</dbReference>
<keyword evidence="7" id="KW-0862">Zinc</keyword>
<dbReference type="SUPFAM" id="SSF57850">
    <property type="entry name" value="RING/U-box"/>
    <property type="match status" value="1"/>
</dbReference>
<dbReference type="Gene3D" id="3.40.50.300">
    <property type="entry name" value="P-loop containing nucleotide triphosphate hydrolases"/>
    <property type="match status" value="1"/>
</dbReference>
<dbReference type="InterPro" id="IPR038718">
    <property type="entry name" value="SNF2-like_sf"/>
</dbReference>
<dbReference type="SMART" id="SM00490">
    <property type="entry name" value="HELICc"/>
    <property type="match status" value="1"/>
</dbReference>
<accession>A0A9W8ZHC1</accession>
<evidence type="ECO:0000256" key="4">
    <source>
        <dbReference type="ARBA" id="ARBA00022771"/>
    </source>
</evidence>
<keyword evidence="5" id="KW-0378">Hydrolase</keyword>
<dbReference type="GO" id="GO:0008270">
    <property type="term" value="F:zinc ion binding"/>
    <property type="evidence" value="ECO:0007669"/>
    <property type="project" value="UniProtKB-KW"/>
</dbReference>
<keyword evidence="4 9" id="KW-0863">Zinc-finger</keyword>
<evidence type="ECO:0000259" key="10">
    <source>
        <dbReference type="PROSITE" id="PS50089"/>
    </source>
</evidence>
<dbReference type="InterPro" id="IPR001841">
    <property type="entry name" value="Znf_RING"/>
</dbReference>
<dbReference type="EMBL" id="JAPEVA010000021">
    <property type="protein sequence ID" value="KAJ4407349.1"/>
    <property type="molecule type" value="Genomic_DNA"/>
</dbReference>
<keyword evidence="3" id="KW-0547">Nucleotide-binding</keyword>
<sequence length="835" mass="94719">MSFKHLLNDENVEHYRASLPPQDWSDLNTYGRFVWSNNVSIHVDAAAYSIDPSLSAWDPYFDGTLAPIAFAEDFDVQDSYGINLNLDPASIQYGEEPSEHPPFTSGVDDDPAQLEHVCYGTICRIPIKLLGDMQALDNKLTTGTSSPIAGHLQLRLIKSESQYLVAFPDDVVFGEVNVQLEKALTNLAEQQLQLEFEVFVPVRATRETITKATRGQEAVVRVQMNLYGIRAWADSVGQELSHNKVYLQRPDYVREGVEYDNPHVLKFSDTSEAVPFTLITADKPNDNKPTDQSFKQVINDVYSSLTRNERLKGLEGHEGLRTTLLSHQKTALDFMSQRENGPIPEEYQLWKPHEREGQSCYRHAVTGTISGGILADEMGMGKSLSMLALILRTLDMAYTWATETSASSHDAPDNWLPNSRSKATLIVASSDLMINEWFQELGKHFGTASNHMLKTFKYHGQKRRCSVESLRNADLVITTYHTLASDYSNAKGLLNQVEWYRLVLDEERAQYNQTQKIMMRAVKNQAESFDNHSTLSMFQIQLQLRILCNHGTWQQLFSWSRRKLYLLDEREAKDADVGSEGEATCSACRQTMPLFGLGQMFRRYEENCRHVLCSECLEQSTEGDQDHLPTSCPLCTSLWSASKFSHRPREHSQEDLYFRAEGKSSKMEALMSDVMKDIEITKSIIFTCWTRTLDLIQLYLSRENLTARNVKRIDGDCPTAKREKILEEFEHSADLHVLIMTTGTGAVGFVVSYAVSRLHLLTTMRSLNLAVANRVFIVEPQWNPSVENQAVARALRLGQKQAVLVTRYVVETSVEQEMRKLQDTKLEMSNLVKSG</sequence>
<keyword evidence="6" id="KW-0347">Helicase</keyword>
<proteinExistence type="inferred from homology"/>
<reference evidence="13" key="1">
    <citation type="submission" date="2022-10" db="EMBL/GenBank/DDBJ databases">
        <title>Tapping the CABI collections for fungal endophytes: first genome assemblies for Collariella, Neodidymelliopsis, Ascochyta clinopodiicola, Didymella pomorum, Didymosphaeria variabile, Neocosmospora piperis and Neocucurbitaria cava.</title>
        <authorList>
            <person name="Hill R."/>
        </authorList>
    </citation>
    <scope>NUCLEOTIDE SEQUENCE</scope>
    <source>
        <strain evidence="13">IMI 355091</strain>
    </source>
</reference>
<evidence type="ECO:0000256" key="3">
    <source>
        <dbReference type="ARBA" id="ARBA00022741"/>
    </source>
</evidence>
<evidence type="ECO:0000256" key="9">
    <source>
        <dbReference type="PROSITE-ProRule" id="PRU00175"/>
    </source>
</evidence>
<dbReference type="InterPro" id="IPR014001">
    <property type="entry name" value="Helicase_ATP-bd"/>
</dbReference>
<dbReference type="SMART" id="SM00487">
    <property type="entry name" value="DEXDc"/>
    <property type="match status" value="1"/>
</dbReference>
<keyword evidence="8" id="KW-0067">ATP-binding</keyword>
<comment type="caution">
    <text evidence="13">The sequence shown here is derived from an EMBL/GenBank/DDBJ whole genome shotgun (WGS) entry which is preliminary data.</text>
</comment>
<protein>
    <submittedName>
        <fullName evidence="13">Uncharacterized protein</fullName>
    </submittedName>
</protein>